<sequence>MTTDTSTTAGPLIEIRREDEIALVKLNRADKRNAINDALLAELTLYVGNLIWPASHLALALRTVRS</sequence>
<dbReference type="Gene3D" id="3.90.226.10">
    <property type="entry name" value="2-enoyl-CoA Hydratase, Chain A, domain 1"/>
    <property type="match status" value="1"/>
</dbReference>
<dbReference type="Proteomes" id="UP000592820">
    <property type="component" value="Unassembled WGS sequence"/>
</dbReference>
<protein>
    <submittedName>
        <fullName evidence="1">Enoyl-CoA hydratase/carnithine racemase</fullName>
    </submittedName>
</protein>
<dbReference type="EMBL" id="JACHDE010000007">
    <property type="protein sequence ID" value="MBB5402103.1"/>
    <property type="molecule type" value="Genomic_DNA"/>
</dbReference>
<accession>A0A7W8P588</accession>
<evidence type="ECO:0000313" key="1">
    <source>
        <dbReference type="EMBL" id="MBB5402103.1"/>
    </source>
</evidence>
<dbReference type="RefSeq" id="WP_260332247.1">
    <property type="nucleotide sequence ID" value="NZ_JACHDE010000007.1"/>
</dbReference>
<reference evidence="1 2" key="1">
    <citation type="submission" date="2020-08" db="EMBL/GenBank/DDBJ databases">
        <title>Genomic Encyclopedia of Type Strains, Phase IV (KMG-V): Genome sequencing to study the core and pangenomes of soil and plant-associated prokaryotes.</title>
        <authorList>
            <person name="Whitman W."/>
        </authorList>
    </citation>
    <scope>NUCLEOTIDE SEQUENCE [LARGE SCALE GENOMIC DNA]</scope>
    <source>
        <strain evidence="1 2">JPY162</strain>
    </source>
</reference>
<dbReference type="SUPFAM" id="SSF52096">
    <property type="entry name" value="ClpP/crotonase"/>
    <property type="match status" value="1"/>
</dbReference>
<gene>
    <name evidence="1" type="ORF">HDG41_004189</name>
</gene>
<proteinExistence type="predicted"/>
<dbReference type="AlphaFoldDB" id="A0A7W8P588"/>
<evidence type="ECO:0000313" key="2">
    <source>
        <dbReference type="Proteomes" id="UP000592820"/>
    </source>
</evidence>
<dbReference type="InterPro" id="IPR029045">
    <property type="entry name" value="ClpP/crotonase-like_dom_sf"/>
</dbReference>
<organism evidence="1 2">
    <name type="scientific">Paraburkholderia youngii</name>
    <dbReference type="NCBI Taxonomy" id="2782701"/>
    <lineage>
        <taxon>Bacteria</taxon>
        <taxon>Pseudomonadati</taxon>
        <taxon>Pseudomonadota</taxon>
        <taxon>Betaproteobacteria</taxon>
        <taxon>Burkholderiales</taxon>
        <taxon>Burkholderiaceae</taxon>
        <taxon>Paraburkholderia</taxon>
    </lineage>
</organism>
<name>A0A7W8P588_9BURK</name>
<comment type="caution">
    <text evidence="1">The sequence shown here is derived from an EMBL/GenBank/DDBJ whole genome shotgun (WGS) entry which is preliminary data.</text>
</comment>